<dbReference type="InterPro" id="IPR045851">
    <property type="entry name" value="AMP-bd_C_sf"/>
</dbReference>
<accession>U3CI59</accession>
<dbReference type="AlphaFoldDB" id="U3CI59"/>
<feature type="domain" description="AMP-binding enzyme C-terminal" evidence="4">
    <location>
        <begin position="452"/>
        <end position="527"/>
    </location>
</feature>
<dbReference type="GO" id="GO:0008668">
    <property type="term" value="F:2,3-dihydroxybenzoate--[aryl-carrier protein] ligase"/>
    <property type="evidence" value="ECO:0007669"/>
    <property type="project" value="InterPro"/>
</dbReference>
<comment type="caution">
    <text evidence="5">The sequence shown here is derived from an EMBL/GenBank/DDBJ whole genome shotgun (WGS) entry which is preliminary data.</text>
</comment>
<dbReference type="PANTHER" id="PTHR43767:SF10">
    <property type="entry name" value="SURFACTIN SYNTHASE SUBUNIT 1"/>
    <property type="match status" value="1"/>
</dbReference>
<proteinExistence type="predicted"/>
<evidence type="ECO:0000313" key="6">
    <source>
        <dbReference type="Proteomes" id="UP000016567"/>
    </source>
</evidence>
<dbReference type="eggNOG" id="COG1021">
    <property type="taxonomic scope" value="Bacteria"/>
</dbReference>
<gene>
    <name evidence="5" type="ORF">VAZ01S_101_00050</name>
</gene>
<organism evidence="5 6">
    <name type="scientific">Vibrio azureus NBRC 104587</name>
    <dbReference type="NCBI Taxonomy" id="1219077"/>
    <lineage>
        <taxon>Bacteria</taxon>
        <taxon>Pseudomonadati</taxon>
        <taxon>Pseudomonadota</taxon>
        <taxon>Gammaproteobacteria</taxon>
        <taxon>Vibrionales</taxon>
        <taxon>Vibrionaceae</taxon>
        <taxon>Vibrio</taxon>
    </lineage>
</organism>
<dbReference type="PROSITE" id="PS00455">
    <property type="entry name" value="AMP_BINDING"/>
    <property type="match status" value="1"/>
</dbReference>
<evidence type="ECO:0000256" key="2">
    <source>
        <dbReference type="ARBA" id="ARBA00022598"/>
    </source>
</evidence>
<evidence type="ECO:0000313" key="5">
    <source>
        <dbReference type="EMBL" id="GAD77938.1"/>
    </source>
</evidence>
<protein>
    <submittedName>
        <fullName evidence="5">Putative 2,3-dihydroxybenzoate-AMP ligase</fullName>
    </submittedName>
</protein>
<dbReference type="Pfam" id="PF13193">
    <property type="entry name" value="AMP-binding_C"/>
    <property type="match status" value="1"/>
</dbReference>
<evidence type="ECO:0000259" key="3">
    <source>
        <dbReference type="Pfam" id="PF00501"/>
    </source>
</evidence>
<dbReference type="Gene3D" id="3.30.300.30">
    <property type="match status" value="1"/>
</dbReference>
<dbReference type="GO" id="GO:0019290">
    <property type="term" value="P:siderophore biosynthetic process"/>
    <property type="evidence" value="ECO:0007669"/>
    <property type="project" value="InterPro"/>
</dbReference>
<name>U3CI59_9VIBR</name>
<dbReference type="STRING" id="1219077.VAZ01S_101_00050"/>
<keyword evidence="2 5" id="KW-0436">Ligase</keyword>
<evidence type="ECO:0000256" key="1">
    <source>
        <dbReference type="ARBA" id="ARBA00004924"/>
    </source>
</evidence>
<comment type="pathway">
    <text evidence="1">Siderophore biosynthesis.</text>
</comment>
<dbReference type="PANTHER" id="PTHR43767">
    <property type="entry name" value="LONG-CHAIN-FATTY-ACID--COA LIGASE"/>
    <property type="match status" value="1"/>
</dbReference>
<dbReference type="NCBIfam" id="TIGR02275">
    <property type="entry name" value="DHB_AMP_lig"/>
    <property type="match status" value="1"/>
</dbReference>
<feature type="domain" description="AMP-dependent synthetase/ligase" evidence="3">
    <location>
        <begin position="39"/>
        <end position="401"/>
    </location>
</feature>
<dbReference type="OrthoDB" id="9803968at2"/>
<sequence>MSSSDMSLDWTPWPETFAARYREEGYWTSQTLPDMLELTTKQYPHKVAIIDQHGQWTYQMFKQHVDQLATGFQQRLQLQAGDKAVIHLTNTAAFYFSFFALLKIGVQPVLALSAHRYAEIQYFCHFSKAKVLITEQQAGVDMVAITQRVTSQTPSLENVVWAGDGETPAGATTLHSLLSSDIELDAQRPPDFAFFQLSGGTTGTPKLIPRTHADYLYSVRTSNQICQFSSETRYLCVLPAAHNFPLSSPGALGCFMVGGTVVMCPDPSPATAFHLIEKHRINVAALVPPLAALWLEEAARTQCDLSSLAVLQVGGARFSPAVAKRVQPELGCVLQQVFGMAEGLVNYTRLDDPESVITQTQGRPMSAADEVLVLDELGQAVPIGSAGRLFTRGPYTIRGYYQAYEYNQEVFDENGFYCTGDIVIQDQDGNLQVVGRDKAQINRGGEKVASEEIEHHLIEHPAVHDAAVFAIADDFLGERSCAALVSRHSSLKPIEIKRFLREKGVADFKIPDRIVFVDSLPKTPVGKVNKSKLLEVI</sequence>
<dbReference type="Pfam" id="PF00501">
    <property type="entry name" value="AMP-binding"/>
    <property type="match status" value="1"/>
</dbReference>
<dbReference type="InterPro" id="IPR020845">
    <property type="entry name" value="AMP-binding_CS"/>
</dbReference>
<dbReference type="InterPro" id="IPR000873">
    <property type="entry name" value="AMP-dep_synth/lig_dom"/>
</dbReference>
<dbReference type="SUPFAM" id="SSF56801">
    <property type="entry name" value="Acetyl-CoA synthetase-like"/>
    <property type="match status" value="1"/>
</dbReference>
<keyword evidence="6" id="KW-1185">Reference proteome</keyword>
<evidence type="ECO:0000259" key="4">
    <source>
        <dbReference type="Pfam" id="PF13193"/>
    </source>
</evidence>
<dbReference type="InterPro" id="IPR050237">
    <property type="entry name" value="ATP-dep_AMP-bd_enzyme"/>
</dbReference>
<dbReference type="InterPro" id="IPR042099">
    <property type="entry name" value="ANL_N_sf"/>
</dbReference>
<dbReference type="EMBL" id="BATL01000101">
    <property type="protein sequence ID" value="GAD77938.1"/>
    <property type="molecule type" value="Genomic_DNA"/>
</dbReference>
<dbReference type="Proteomes" id="UP000016567">
    <property type="component" value="Unassembled WGS sequence"/>
</dbReference>
<reference evidence="5 6" key="1">
    <citation type="submission" date="2013-09" db="EMBL/GenBank/DDBJ databases">
        <title>Whole genome shotgun sequence of Vibrio azureus NBRC 104587.</title>
        <authorList>
            <person name="Isaki S."/>
            <person name="Hosoyama A."/>
            <person name="Numata M."/>
            <person name="Hashimoto M."/>
            <person name="Hosoyama Y."/>
            <person name="Tsuchikane K."/>
            <person name="Noguchi M."/>
            <person name="Hirakata S."/>
            <person name="Ichikawa N."/>
            <person name="Ohji S."/>
            <person name="Yamazoe A."/>
            <person name="Fujita N."/>
        </authorList>
    </citation>
    <scope>NUCLEOTIDE SEQUENCE [LARGE SCALE GENOMIC DNA]</scope>
    <source>
        <strain evidence="5 6">NBRC 104587</strain>
    </source>
</reference>
<dbReference type="InterPro" id="IPR011963">
    <property type="entry name" value="DHB_AMP_lig"/>
</dbReference>
<dbReference type="InterPro" id="IPR025110">
    <property type="entry name" value="AMP-bd_C"/>
</dbReference>
<dbReference type="Gene3D" id="3.40.50.12780">
    <property type="entry name" value="N-terminal domain of ligase-like"/>
    <property type="match status" value="1"/>
</dbReference>